<gene>
    <name evidence="3" type="ORF">EJN90_09590</name>
</gene>
<protein>
    <recommendedName>
        <fullName evidence="2">SHOCT domain-containing protein</fullName>
    </recommendedName>
</protein>
<evidence type="ECO:0000256" key="1">
    <source>
        <dbReference type="SAM" id="Phobius"/>
    </source>
</evidence>
<dbReference type="InterPro" id="IPR018649">
    <property type="entry name" value="SHOCT"/>
</dbReference>
<feature type="transmembrane region" description="Helical" evidence="1">
    <location>
        <begin position="6"/>
        <end position="31"/>
    </location>
</feature>
<evidence type="ECO:0000313" key="3">
    <source>
        <dbReference type="EMBL" id="AZP05750.1"/>
    </source>
</evidence>
<dbReference type="Pfam" id="PF09851">
    <property type="entry name" value="SHOCT"/>
    <property type="match status" value="1"/>
</dbReference>
<feature type="domain" description="SHOCT" evidence="2">
    <location>
        <begin position="45"/>
        <end position="70"/>
    </location>
</feature>
<keyword evidence="1" id="KW-1133">Transmembrane helix</keyword>
<organism evidence="3 4">
    <name type="scientific">Jeotgalibaca ciconiae</name>
    <dbReference type="NCBI Taxonomy" id="2496265"/>
    <lineage>
        <taxon>Bacteria</taxon>
        <taxon>Bacillati</taxon>
        <taxon>Bacillota</taxon>
        <taxon>Bacilli</taxon>
        <taxon>Lactobacillales</taxon>
        <taxon>Carnobacteriaceae</taxon>
        <taxon>Jeotgalibaca</taxon>
    </lineage>
</organism>
<evidence type="ECO:0000313" key="4">
    <source>
        <dbReference type="Proteomes" id="UP000273326"/>
    </source>
</evidence>
<evidence type="ECO:0000259" key="2">
    <source>
        <dbReference type="Pfam" id="PF09851"/>
    </source>
</evidence>
<dbReference type="OrthoDB" id="5461404at2"/>
<reference evidence="4" key="1">
    <citation type="submission" date="2018-12" db="EMBL/GenBank/DDBJ databases">
        <title>Complete genome sequencing of Jeotgalibaca sp. H21T32.</title>
        <authorList>
            <person name="Bae J.-W."/>
            <person name="Lee S.-Y."/>
        </authorList>
    </citation>
    <scope>NUCLEOTIDE SEQUENCE [LARGE SCALE GENOMIC DNA]</scope>
    <source>
        <strain evidence="4">H21T32</strain>
    </source>
</reference>
<keyword evidence="1" id="KW-0472">Membrane</keyword>
<proteinExistence type="predicted"/>
<keyword evidence="4" id="KW-1185">Reference proteome</keyword>
<dbReference type="KEGG" id="jeh:EJN90_09590"/>
<keyword evidence="1" id="KW-0812">Transmembrane</keyword>
<dbReference type="AlphaFoldDB" id="A0A3Q9BMN1"/>
<dbReference type="EMBL" id="CP034465">
    <property type="protein sequence ID" value="AZP05750.1"/>
    <property type="molecule type" value="Genomic_DNA"/>
</dbReference>
<name>A0A3Q9BMN1_9LACT</name>
<accession>A0A3Q9BMN1</accession>
<dbReference type="Proteomes" id="UP000273326">
    <property type="component" value="Chromosome"/>
</dbReference>
<sequence>MGGWGGWFIVYDLVKLLIIIAAIIIIVRLLTNSFHKTDQGKHNKAIDILKERYARGEIDEEEYREKMEKLNK</sequence>